<evidence type="ECO:0000256" key="3">
    <source>
        <dbReference type="SAM" id="SignalP"/>
    </source>
</evidence>
<dbReference type="InParanoid" id="A0A165N032"/>
<gene>
    <name evidence="4" type="ORF">EXIGLDRAFT_723168</name>
</gene>
<evidence type="ECO:0000256" key="2">
    <source>
        <dbReference type="ARBA" id="ARBA00022729"/>
    </source>
</evidence>
<accession>A0A165N032</accession>
<dbReference type="FunCoup" id="A0A165N032">
    <property type="interactions" value="1"/>
</dbReference>
<dbReference type="EMBL" id="KV425904">
    <property type="protein sequence ID" value="KZW00011.1"/>
    <property type="molecule type" value="Genomic_DNA"/>
</dbReference>
<dbReference type="PANTHER" id="PTHR28023">
    <property type="entry name" value="UPF0357 PROTEIN YCL012C"/>
    <property type="match status" value="1"/>
</dbReference>
<keyword evidence="5" id="KW-1185">Reference proteome</keyword>
<dbReference type="PANTHER" id="PTHR28023:SF1">
    <property type="entry name" value="UPF0357 PROTEIN YCL012C"/>
    <property type="match status" value="1"/>
</dbReference>
<organism evidence="4 5">
    <name type="scientific">Exidia glandulosa HHB12029</name>
    <dbReference type="NCBI Taxonomy" id="1314781"/>
    <lineage>
        <taxon>Eukaryota</taxon>
        <taxon>Fungi</taxon>
        <taxon>Dikarya</taxon>
        <taxon>Basidiomycota</taxon>
        <taxon>Agaricomycotina</taxon>
        <taxon>Agaricomycetes</taxon>
        <taxon>Auriculariales</taxon>
        <taxon>Exidiaceae</taxon>
        <taxon>Exidia</taxon>
    </lineage>
</organism>
<reference evidence="4 5" key="1">
    <citation type="journal article" date="2016" name="Mol. Biol. Evol.">
        <title>Comparative Genomics of Early-Diverging Mushroom-Forming Fungi Provides Insights into the Origins of Lignocellulose Decay Capabilities.</title>
        <authorList>
            <person name="Nagy L.G."/>
            <person name="Riley R."/>
            <person name="Tritt A."/>
            <person name="Adam C."/>
            <person name="Daum C."/>
            <person name="Floudas D."/>
            <person name="Sun H."/>
            <person name="Yadav J.S."/>
            <person name="Pangilinan J."/>
            <person name="Larsson K.H."/>
            <person name="Matsuura K."/>
            <person name="Barry K."/>
            <person name="Labutti K."/>
            <person name="Kuo R."/>
            <person name="Ohm R.A."/>
            <person name="Bhattacharya S.S."/>
            <person name="Shirouzu T."/>
            <person name="Yoshinaga Y."/>
            <person name="Martin F.M."/>
            <person name="Grigoriev I.V."/>
            <person name="Hibbett D.S."/>
        </authorList>
    </citation>
    <scope>NUCLEOTIDE SEQUENCE [LARGE SCALE GENOMIC DNA]</scope>
    <source>
        <strain evidence="4 5">HHB12029</strain>
    </source>
</reference>
<protein>
    <submittedName>
        <fullName evidence="4">Uncharacterized protein</fullName>
    </submittedName>
</protein>
<evidence type="ECO:0000313" key="5">
    <source>
        <dbReference type="Proteomes" id="UP000077266"/>
    </source>
</evidence>
<sequence>MYFFLSAFASLFALAAILVWRQRAKIAPLVPPRVANRLPYFRHYAYSPLPGSSFADQAAGGLSSSTFDLEGNIFGGDSRVGLDEHGAAEVNDIMRREHVSFDQARVIRQQRYLARNGIDPSGMPLDSKAITRL</sequence>
<feature type="signal peptide" evidence="3">
    <location>
        <begin position="1"/>
        <end position="15"/>
    </location>
</feature>
<dbReference type="AlphaFoldDB" id="A0A165N032"/>
<dbReference type="OrthoDB" id="447314at2759"/>
<keyword evidence="2 3" id="KW-0732">Signal</keyword>
<dbReference type="InterPro" id="IPR018559">
    <property type="entry name" value="DUF2015"/>
</dbReference>
<comment type="similarity">
    <text evidence="1">Belongs to the UPF0357 family.</text>
</comment>
<name>A0A165N032_EXIGL</name>
<proteinExistence type="inferred from homology"/>
<evidence type="ECO:0000313" key="4">
    <source>
        <dbReference type="EMBL" id="KZW00011.1"/>
    </source>
</evidence>
<feature type="chain" id="PRO_5012723601" evidence="3">
    <location>
        <begin position="16"/>
        <end position="133"/>
    </location>
</feature>
<dbReference type="Pfam" id="PF09435">
    <property type="entry name" value="DUF2015"/>
    <property type="match status" value="1"/>
</dbReference>
<evidence type="ECO:0000256" key="1">
    <source>
        <dbReference type="ARBA" id="ARBA00008325"/>
    </source>
</evidence>
<dbReference type="Proteomes" id="UP000077266">
    <property type="component" value="Unassembled WGS sequence"/>
</dbReference>